<proteinExistence type="predicted"/>
<accession>A0A2T0PW37</accession>
<reference evidence="1 2" key="1">
    <citation type="submission" date="2018-03" db="EMBL/GenBank/DDBJ databases">
        <title>Genomic Encyclopedia of Archaeal and Bacterial Type Strains, Phase II (KMG-II): from individual species to whole genera.</title>
        <authorList>
            <person name="Goeker M."/>
        </authorList>
    </citation>
    <scope>NUCLEOTIDE SEQUENCE [LARGE SCALE GENOMIC DNA]</scope>
    <source>
        <strain evidence="1 2">DSM 45601</strain>
    </source>
</reference>
<evidence type="ECO:0000313" key="1">
    <source>
        <dbReference type="EMBL" id="PRX95568.1"/>
    </source>
</evidence>
<name>A0A2T0PW37_9ACTN</name>
<organism evidence="1 2">
    <name type="scientific">Allonocardiopsis opalescens</name>
    <dbReference type="NCBI Taxonomy" id="1144618"/>
    <lineage>
        <taxon>Bacteria</taxon>
        <taxon>Bacillati</taxon>
        <taxon>Actinomycetota</taxon>
        <taxon>Actinomycetes</taxon>
        <taxon>Streptosporangiales</taxon>
        <taxon>Allonocardiopsis</taxon>
    </lineage>
</organism>
<dbReference type="AlphaFoldDB" id="A0A2T0PW37"/>
<evidence type="ECO:0000313" key="2">
    <source>
        <dbReference type="Proteomes" id="UP000237846"/>
    </source>
</evidence>
<dbReference type="Proteomes" id="UP000237846">
    <property type="component" value="Unassembled WGS sequence"/>
</dbReference>
<comment type="caution">
    <text evidence="1">The sequence shown here is derived from an EMBL/GenBank/DDBJ whole genome shotgun (WGS) entry which is preliminary data.</text>
</comment>
<dbReference type="EMBL" id="PVZC01000009">
    <property type="protein sequence ID" value="PRX95568.1"/>
    <property type="molecule type" value="Genomic_DNA"/>
</dbReference>
<sequence length="121" mass="13818">MFRGEMTCDALLDYIDHLPSDSAFAAAVAEDEEYADLLLAEGVVDEAPQPPRLTEYGPEVRALATLVDRLSYLISVQISRAGGRPPRFDPYPRPVTALERRRRRRRFDRHNQLVARLLPNR</sequence>
<protein>
    <submittedName>
        <fullName evidence="1">Uncharacterized protein</fullName>
    </submittedName>
</protein>
<gene>
    <name evidence="1" type="ORF">CLV72_109177</name>
</gene>
<keyword evidence="2" id="KW-1185">Reference proteome</keyword>